<evidence type="ECO:0000256" key="1">
    <source>
        <dbReference type="SAM" id="MobiDB-lite"/>
    </source>
</evidence>
<keyword evidence="3" id="KW-1185">Reference proteome</keyword>
<comment type="caution">
    <text evidence="2">The sequence shown here is derived from an EMBL/GenBank/DDBJ whole genome shotgun (WGS) entry which is preliminary data.</text>
</comment>
<dbReference type="SUPFAM" id="SSF158855">
    <property type="entry name" value="Lipase chaperone-like"/>
    <property type="match status" value="1"/>
</dbReference>
<accession>N9U3N8</accession>
<dbReference type="RefSeq" id="WP_005349456.1">
    <property type="nucleotide sequence ID" value="NZ_APVG01000009.1"/>
</dbReference>
<dbReference type="EMBL" id="APVG01000009">
    <property type="protein sequence ID" value="ENY72989.1"/>
    <property type="molecule type" value="Genomic_DNA"/>
</dbReference>
<dbReference type="PATRIC" id="fig|1268237.3.peg.1043"/>
<feature type="compositionally biased region" description="Basic and acidic residues" evidence="1">
    <location>
        <begin position="105"/>
        <end position="140"/>
    </location>
</feature>
<feature type="region of interest" description="Disordered" evidence="1">
    <location>
        <begin position="87"/>
        <end position="148"/>
    </location>
</feature>
<gene>
    <name evidence="2" type="ORF">G114_05310</name>
</gene>
<dbReference type="OrthoDB" id="9949652at2"/>
<proteinExistence type="predicted"/>
<feature type="compositionally biased region" description="Basic and acidic residues" evidence="1">
    <location>
        <begin position="87"/>
        <end position="98"/>
    </location>
</feature>
<organism evidence="2 3">
    <name type="scientific">Aeromonas diversa CDC 2478-85</name>
    <dbReference type="NCBI Taxonomy" id="1268237"/>
    <lineage>
        <taxon>Bacteria</taxon>
        <taxon>Pseudomonadati</taxon>
        <taxon>Pseudomonadota</taxon>
        <taxon>Gammaproteobacteria</taxon>
        <taxon>Aeromonadales</taxon>
        <taxon>Aeromonadaceae</taxon>
        <taxon>Aeromonas</taxon>
    </lineage>
</organism>
<protein>
    <submittedName>
        <fullName evidence="2">Uncharacterized protein</fullName>
    </submittedName>
</protein>
<evidence type="ECO:0000313" key="3">
    <source>
        <dbReference type="Proteomes" id="UP000023775"/>
    </source>
</evidence>
<dbReference type="AlphaFoldDB" id="N9U3N8"/>
<dbReference type="Proteomes" id="UP000023775">
    <property type="component" value="Unassembled WGS sequence"/>
</dbReference>
<name>N9U3N8_9GAMM</name>
<evidence type="ECO:0000313" key="2">
    <source>
        <dbReference type="EMBL" id="ENY72989.1"/>
    </source>
</evidence>
<reference evidence="2 3" key="1">
    <citation type="journal article" date="2013" name="Genome Announc.">
        <title>Draft Genome Sequence of the Aeromonas diversa Type Strain.</title>
        <authorList>
            <person name="Farfan M."/>
            <person name="Spataro N."/>
            <person name="Sanglas A."/>
            <person name="Albarral V."/>
            <person name="Loren J.G."/>
            <person name="Bosch E."/>
            <person name="Fuste M.C."/>
        </authorList>
    </citation>
    <scope>NUCLEOTIDE SEQUENCE [LARGE SCALE GENOMIC DNA]</scope>
    <source>
        <strain evidence="2 3">2478-85</strain>
    </source>
</reference>
<sequence>MNLGAVQFGLLRPSPKVGQGTALLREQEQQKGLLLAEERVTLSGGSRDPSPTYAHPGRTRKEPEQSLTEIAWDNLLAQRIGLSKEKLDQLKQKKKEVAEDPTLSDEEKQKLLEDLDRQREELIQEAAERRQQRGDEERQSNPEPGNPR</sequence>
<feature type="region of interest" description="Disordered" evidence="1">
    <location>
        <begin position="38"/>
        <end position="65"/>
    </location>
</feature>